<protein>
    <submittedName>
        <fullName evidence="2">General secretion pathway protein C</fullName>
    </submittedName>
</protein>
<keyword evidence="1" id="KW-0812">Transmembrane</keyword>
<sequence length="165" mass="16883">MNKRAFSGRVFNPVASAAAGWTGGRFWPALAAGLFWLAAGLSAGYWALRVWGQGPLTPLAALAVSAPQADVAAVARALGSRPPPGVAATAPPPATRYRLIGLAVRPGQGGAALIAIDDQPPRPVRVGDALEAGLVLQSVNGREARLGPQRTGPSTVQLVLPKVED</sequence>
<evidence type="ECO:0000313" key="2">
    <source>
        <dbReference type="EMBL" id="NWF44152.1"/>
    </source>
</evidence>
<feature type="transmembrane region" description="Helical" evidence="1">
    <location>
        <begin position="26"/>
        <end position="48"/>
    </location>
</feature>
<dbReference type="AlphaFoldDB" id="A0A7Y8GSR8"/>
<evidence type="ECO:0000313" key="3">
    <source>
        <dbReference type="Proteomes" id="UP000545507"/>
    </source>
</evidence>
<dbReference type="Proteomes" id="UP000545507">
    <property type="component" value="Unassembled WGS sequence"/>
</dbReference>
<name>A0A7Y8GSR8_9BURK</name>
<comment type="caution">
    <text evidence="2">The sequence shown here is derived from an EMBL/GenBank/DDBJ whole genome shotgun (WGS) entry which is preliminary data.</text>
</comment>
<gene>
    <name evidence="2" type="ORF">F3K02_02635</name>
</gene>
<keyword evidence="1" id="KW-0472">Membrane</keyword>
<evidence type="ECO:0000256" key="1">
    <source>
        <dbReference type="SAM" id="Phobius"/>
    </source>
</evidence>
<accession>A0A7Y8GSR8</accession>
<keyword evidence="3" id="KW-1185">Reference proteome</keyword>
<dbReference type="RefSeq" id="WP_177133025.1">
    <property type="nucleotide sequence ID" value="NZ_JAGPWB010000059.1"/>
</dbReference>
<dbReference type="EMBL" id="VYGV01000003">
    <property type="protein sequence ID" value="NWF44152.1"/>
    <property type="molecule type" value="Genomic_DNA"/>
</dbReference>
<organism evidence="2 3">
    <name type="scientific">Hydrogenophaga aromaticivorans</name>
    <dbReference type="NCBI Taxonomy" id="2610898"/>
    <lineage>
        <taxon>Bacteria</taxon>
        <taxon>Pseudomonadati</taxon>
        <taxon>Pseudomonadota</taxon>
        <taxon>Betaproteobacteria</taxon>
        <taxon>Burkholderiales</taxon>
        <taxon>Comamonadaceae</taxon>
        <taxon>Hydrogenophaga</taxon>
    </lineage>
</organism>
<reference evidence="2 3" key="1">
    <citation type="submission" date="2019-09" db="EMBL/GenBank/DDBJ databases">
        <title>Hydrogenophaga aromatica sp. nov., isolated from a para-xylene-degrading enrichment culture.</title>
        <authorList>
            <person name="Tancsics A."/>
            <person name="Banerjee S."/>
        </authorList>
    </citation>
    <scope>NUCLEOTIDE SEQUENCE [LARGE SCALE GENOMIC DNA]</scope>
    <source>
        <strain evidence="2 3">D2P1</strain>
    </source>
</reference>
<keyword evidence="1" id="KW-1133">Transmembrane helix</keyword>
<proteinExistence type="predicted"/>